<comment type="catalytic activity">
    <reaction evidence="13">
        <text>cyclohexanecarbaldehyde + hydrogen cyanide = (2S)-2-cyclohexyl-2-hydroxyacetonitrile</text>
        <dbReference type="Rhea" id="RHEA:77423"/>
        <dbReference type="ChEBI" id="CHEBI:18407"/>
        <dbReference type="ChEBI" id="CHEBI:197359"/>
        <dbReference type="ChEBI" id="CHEBI:197360"/>
    </reaction>
</comment>
<comment type="catalytic activity">
    <reaction evidence="9">
        <text>acrolein + hydrogen cyanide = (2S)-2-hydroxybut-3-enenitrile</text>
        <dbReference type="Rhea" id="RHEA:77411"/>
        <dbReference type="ChEBI" id="CHEBI:15368"/>
        <dbReference type="ChEBI" id="CHEBI:18407"/>
        <dbReference type="ChEBI" id="CHEBI:197356"/>
    </reaction>
</comment>
<dbReference type="GO" id="GO:0009696">
    <property type="term" value="P:salicylic acid metabolic process"/>
    <property type="evidence" value="ECO:0007669"/>
    <property type="project" value="TreeGrafter"/>
</dbReference>
<comment type="catalytic activity">
    <reaction evidence="4">
        <text>2-hydroxy-2-methylpropanenitrile = acetone + hydrogen cyanide</text>
        <dbReference type="Rhea" id="RHEA:11932"/>
        <dbReference type="ChEBI" id="CHEBI:15347"/>
        <dbReference type="ChEBI" id="CHEBI:15348"/>
        <dbReference type="ChEBI" id="CHEBI:18407"/>
    </reaction>
    <physiologicalReaction direction="left-to-right" evidence="4">
        <dbReference type="Rhea" id="RHEA:11933"/>
    </physiologicalReaction>
</comment>
<comment type="catalytic activity">
    <reaction evidence="2">
        <text>4-methoxybenzaldehyde + hydrogen cyanide = (2S)-2-hydroxy-2-(4-methoxyphenyl)acetonitrile</text>
        <dbReference type="Rhea" id="RHEA:77447"/>
        <dbReference type="ChEBI" id="CHEBI:18407"/>
        <dbReference type="ChEBI" id="CHEBI:28235"/>
        <dbReference type="ChEBI" id="CHEBI:197328"/>
    </reaction>
</comment>
<dbReference type="Proteomes" id="UP001386955">
    <property type="component" value="Unassembled WGS sequence"/>
</dbReference>
<comment type="similarity">
    <text evidence="15">Belongs to the AB hydrolase superfamily. Hydroxynitrile lyase family.</text>
</comment>
<dbReference type="EMBL" id="JAYMYS010000007">
    <property type="protein sequence ID" value="KAK7386482.1"/>
    <property type="molecule type" value="Genomic_DNA"/>
</dbReference>
<dbReference type="AlphaFoldDB" id="A0AAN9S081"/>
<accession>A0AAN9S081</accession>
<dbReference type="InterPro" id="IPR000073">
    <property type="entry name" value="AB_hydrolase_1"/>
</dbReference>
<dbReference type="Gene3D" id="3.40.50.1820">
    <property type="entry name" value="alpha/beta hydrolase"/>
    <property type="match status" value="1"/>
</dbReference>
<evidence type="ECO:0000256" key="13">
    <source>
        <dbReference type="ARBA" id="ARBA00052609"/>
    </source>
</evidence>
<comment type="catalytic activity">
    <reaction evidence="10">
        <text>2-methylpropanal + hydrogen cyanide = (2S)-2-hydroxy-3-methylbutanenitrile</text>
        <dbReference type="Rhea" id="RHEA:77403"/>
        <dbReference type="ChEBI" id="CHEBI:18407"/>
        <dbReference type="ChEBI" id="CHEBI:48943"/>
        <dbReference type="ChEBI" id="CHEBI:197354"/>
    </reaction>
</comment>
<dbReference type="InterPro" id="IPR029058">
    <property type="entry name" value="AB_hydrolase_fold"/>
</dbReference>
<evidence type="ECO:0000256" key="18">
    <source>
        <dbReference type="ARBA" id="ARBA00076040"/>
    </source>
</evidence>
<evidence type="ECO:0000313" key="23">
    <source>
        <dbReference type="EMBL" id="KAK7386482.1"/>
    </source>
</evidence>
<evidence type="ECO:0000256" key="9">
    <source>
        <dbReference type="ARBA" id="ARBA00051977"/>
    </source>
</evidence>
<evidence type="ECO:0000256" key="11">
    <source>
        <dbReference type="ARBA" id="ARBA00052511"/>
    </source>
</evidence>
<evidence type="ECO:0000256" key="2">
    <source>
        <dbReference type="ARBA" id="ARBA00050104"/>
    </source>
</evidence>
<feature type="signal peptide" evidence="21">
    <location>
        <begin position="1"/>
        <end position="22"/>
    </location>
</feature>
<evidence type="ECO:0000256" key="6">
    <source>
        <dbReference type="ARBA" id="ARBA00050608"/>
    </source>
</evidence>
<evidence type="ECO:0000256" key="5">
    <source>
        <dbReference type="ARBA" id="ARBA00050358"/>
    </source>
</evidence>
<evidence type="ECO:0000256" key="10">
    <source>
        <dbReference type="ARBA" id="ARBA00052033"/>
    </source>
</evidence>
<dbReference type="PANTHER" id="PTHR10992">
    <property type="entry name" value="METHYLESTERASE FAMILY MEMBER"/>
    <property type="match status" value="1"/>
</dbReference>
<evidence type="ECO:0000256" key="15">
    <source>
        <dbReference type="ARBA" id="ARBA00060885"/>
    </source>
</evidence>
<evidence type="ECO:0000256" key="14">
    <source>
        <dbReference type="ARBA" id="ARBA00052826"/>
    </source>
</evidence>
<organism evidence="23 24">
    <name type="scientific">Psophocarpus tetragonolobus</name>
    <name type="common">Winged bean</name>
    <name type="synonym">Dolichos tetragonolobus</name>
    <dbReference type="NCBI Taxonomy" id="3891"/>
    <lineage>
        <taxon>Eukaryota</taxon>
        <taxon>Viridiplantae</taxon>
        <taxon>Streptophyta</taxon>
        <taxon>Embryophyta</taxon>
        <taxon>Tracheophyta</taxon>
        <taxon>Spermatophyta</taxon>
        <taxon>Magnoliopsida</taxon>
        <taxon>eudicotyledons</taxon>
        <taxon>Gunneridae</taxon>
        <taxon>Pentapetalae</taxon>
        <taxon>rosids</taxon>
        <taxon>fabids</taxon>
        <taxon>Fabales</taxon>
        <taxon>Fabaceae</taxon>
        <taxon>Papilionoideae</taxon>
        <taxon>50 kb inversion clade</taxon>
        <taxon>NPAAA clade</taxon>
        <taxon>indigoferoid/millettioid clade</taxon>
        <taxon>Phaseoleae</taxon>
        <taxon>Psophocarpus</taxon>
    </lineage>
</organism>
<feature type="domain" description="AB hydrolase-1" evidence="22">
    <location>
        <begin position="29"/>
        <end position="258"/>
    </location>
</feature>
<comment type="catalytic activity">
    <reaction evidence="6">
        <text>formylthiophene + hydrogen cyanide = (2R)-2-hydroxy-2-(thiophen-2-yl)acetonitrile</text>
        <dbReference type="Rhea" id="RHEA:77455"/>
        <dbReference type="ChEBI" id="CHEBI:18407"/>
        <dbReference type="ChEBI" id="CHEBI:87301"/>
        <dbReference type="ChEBI" id="CHEBI:197332"/>
    </reaction>
</comment>
<evidence type="ECO:0000313" key="24">
    <source>
        <dbReference type="Proteomes" id="UP001386955"/>
    </source>
</evidence>
<evidence type="ECO:0000256" key="17">
    <source>
        <dbReference type="ARBA" id="ARBA00069221"/>
    </source>
</evidence>
<evidence type="ECO:0000256" key="1">
    <source>
        <dbReference type="ARBA" id="ARBA00022801"/>
    </source>
</evidence>
<comment type="catalytic activity">
    <reaction evidence="14">
        <text>an aromatic (S)-hydroxynitrile = an aromatic aldehyde + hydrogen cyanide</text>
        <dbReference type="Rhea" id="RHEA:54660"/>
        <dbReference type="ChEBI" id="CHEBI:18407"/>
        <dbReference type="ChEBI" id="CHEBI:33855"/>
        <dbReference type="ChEBI" id="CHEBI:138306"/>
        <dbReference type="EC" id="4.1.2.47"/>
    </reaction>
</comment>
<dbReference type="PANTHER" id="PTHR10992:SF1083">
    <property type="entry name" value="METHYLESTERASE 1"/>
    <property type="match status" value="1"/>
</dbReference>
<sequence>MSSEKMIFIFMLLLSLISSGNCSDKKHYVLVHGAGHGAWSWYKVKPLLESAGHRVTAVDLAASGINMKKIEDVDTFSQYNKPLLQLLATIPSNKKVILVGHSLGGLNIAHAMEKFPLKVLVGVFLGAFVPDTQHRPSYVLEKYNERTPPAAWGDTVFDSTGNKTTMLFGPQILANKLYQLSPVEDLELAKALVRRSSLFVENLSKQKNFSKQRYGSVPRVYIVCAKDLAIPLEYQSWMIQNAGFNDVLKIKGADHMAMNSKPEEVFDSLHNISTKYA</sequence>
<evidence type="ECO:0000256" key="16">
    <source>
        <dbReference type="ARBA" id="ARBA00066572"/>
    </source>
</evidence>
<evidence type="ECO:0000256" key="21">
    <source>
        <dbReference type="SAM" id="SignalP"/>
    </source>
</evidence>
<evidence type="ECO:0000256" key="12">
    <source>
        <dbReference type="ARBA" id="ARBA00052600"/>
    </source>
</evidence>
<keyword evidence="21" id="KW-0732">Signal</keyword>
<comment type="catalytic activity">
    <reaction evidence="3">
        <text>a monosubstituted aliphatic (S)-hydroxynitrile = an aldehyde + hydrogen cyanide</text>
        <dbReference type="Rhea" id="RHEA:56588"/>
        <dbReference type="ChEBI" id="CHEBI:17478"/>
        <dbReference type="ChEBI" id="CHEBI:18407"/>
        <dbReference type="ChEBI" id="CHEBI:140596"/>
        <dbReference type="EC" id="4.1.2.47"/>
    </reaction>
</comment>
<evidence type="ECO:0000256" key="4">
    <source>
        <dbReference type="ARBA" id="ARBA00050262"/>
    </source>
</evidence>
<feature type="chain" id="PRO_5042990711" description="(S)-hydroxynitrile lyase" evidence="21">
    <location>
        <begin position="23"/>
        <end position="277"/>
    </location>
</feature>
<dbReference type="GO" id="GO:0080031">
    <property type="term" value="F:methyl salicylate esterase activity"/>
    <property type="evidence" value="ECO:0007669"/>
    <property type="project" value="TreeGrafter"/>
</dbReference>
<dbReference type="SUPFAM" id="SSF53474">
    <property type="entry name" value="alpha/beta-Hydrolases"/>
    <property type="match status" value="1"/>
</dbReference>
<dbReference type="InterPro" id="IPR045889">
    <property type="entry name" value="MES/HNL"/>
</dbReference>
<name>A0AAN9S081_PSOTE</name>
<comment type="catalytic activity">
    <reaction evidence="7">
        <text>butan-2-one + hydrogen cyanide = 2-hydroxy-2-methylbutanenitrile</text>
        <dbReference type="Rhea" id="RHEA:77467"/>
        <dbReference type="ChEBI" id="CHEBI:18407"/>
        <dbReference type="ChEBI" id="CHEBI:28398"/>
        <dbReference type="ChEBI" id="CHEBI:60954"/>
    </reaction>
    <physiologicalReaction direction="right-to-left" evidence="7">
        <dbReference type="Rhea" id="RHEA:77469"/>
    </physiologicalReaction>
</comment>
<gene>
    <name evidence="23" type="ORF">VNO78_26744</name>
</gene>
<dbReference type="EC" id="4.1.2.47" evidence="16"/>
<dbReference type="GO" id="GO:0080032">
    <property type="term" value="F:methyl jasmonate esterase activity"/>
    <property type="evidence" value="ECO:0007669"/>
    <property type="project" value="TreeGrafter"/>
</dbReference>
<evidence type="ECO:0000256" key="19">
    <source>
        <dbReference type="ARBA" id="ARBA00078291"/>
    </source>
</evidence>
<comment type="catalytic activity">
    <reaction evidence="12">
        <text>2,2-dimethylpropanal + hydrogen cyanide = (2S)-2-hydroxy-3,3-dimethylbutanenitrile</text>
        <dbReference type="Rhea" id="RHEA:77407"/>
        <dbReference type="ChEBI" id="CHEBI:18407"/>
        <dbReference type="ChEBI" id="CHEBI:141557"/>
        <dbReference type="ChEBI" id="CHEBI:197355"/>
    </reaction>
</comment>
<dbReference type="GO" id="GO:0080030">
    <property type="term" value="F:methyl indole-3-acetate esterase activity"/>
    <property type="evidence" value="ECO:0007669"/>
    <property type="project" value="TreeGrafter"/>
</dbReference>
<keyword evidence="24" id="KW-1185">Reference proteome</keyword>
<evidence type="ECO:0000256" key="7">
    <source>
        <dbReference type="ARBA" id="ARBA00051647"/>
    </source>
</evidence>
<keyword evidence="1" id="KW-0378">Hydrolase</keyword>
<dbReference type="GO" id="GO:0047606">
    <property type="term" value="F:(S)-hydroxynitrile lyase activity"/>
    <property type="evidence" value="ECO:0007669"/>
    <property type="project" value="UniProtKB-EC"/>
</dbReference>
<comment type="catalytic activity">
    <reaction evidence="8">
        <text>a disubstituted aliphatic (S)-hydroxynitrile = a ketone + hydrogen cyanide</text>
        <dbReference type="Rhea" id="RHEA:56592"/>
        <dbReference type="ChEBI" id="CHEBI:17087"/>
        <dbReference type="ChEBI" id="CHEBI:18407"/>
        <dbReference type="ChEBI" id="CHEBI:140597"/>
        <dbReference type="EC" id="4.1.2.47"/>
    </reaction>
</comment>
<dbReference type="GO" id="GO:0009694">
    <property type="term" value="P:jasmonic acid metabolic process"/>
    <property type="evidence" value="ECO:0007669"/>
    <property type="project" value="TreeGrafter"/>
</dbReference>
<proteinExistence type="inferred from homology"/>
<evidence type="ECO:0000256" key="8">
    <source>
        <dbReference type="ARBA" id="ARBA00051735"/>
    </source>
</evidence>
<dbReference type="FunFam" id="3.40.50.1820:FF:000051">
    <property type="entry name" value="(S)-hydroxynitrile lyase"/>
    <property type="match status" value="1"/>
</dbReference>
<comment type="caution">
    <text evidence="23">The sequence shown here is derived from an EMBL/GenBank/DDBJ whole genome shotgun (WGS) entry which is preliminary data.</text>
</comment>
<evidence type="ECO:0000259" key="22">
    <source>
        <dbReference type="Pfam" id="PF00561"/>
    </source>
</evidence>
<comment type="catalytic activity">
    <reaction evidence="11">
        <text>3-formylthiophene + hydrogen cyanide = (2S)-2-hydroxy-2-(thiophen-3-yl)acetonitrile</text>
        <dbReference type="Rhea" id="RHEA:77459"/>
        <dbReference type="ChEBI" id="CHEBI:18407"/>
        <dbReference type="ChEBI" id="CHEBI:87611"/>
        <dbReference type="ChEBI" id="CHEBI:197333"/>
    </reaction>
</comment>
<protein>
    <recommendedName>
        <fullName evidence="17">(S)-hydroxynitrile lyase</fullName>
        <ecNumber evidence="16">4.1.2.47</ecNumber>
    </recommendedName>
    <alternativeName>
        <fullName evidence="18">2-hydroxy-2-methylpropanenitrile lyase</fullName>
    </alternativeName>
    <alternativeName>
        <fullName evidence="19">Acetone cyanohydrin lyase</fullName>
    </alternativeName>
    <alternativeName>
        <fullName evidence="20">Hydroxynitrile lyase</fullName>
    </alternativeName>
</protein>
<evidence type="ECO:0000256" key="20">
    <source>
        <dbReference type="ARBA" id="ARBA00079794"/>
    </source>
</evidence>
<dbReference type="Pfam" id="PF00561">
    <property type="entry name" value="Abhydrolase_1"/>
    <property type="match status" value="1"/>
</dbReference>
<reference evidence="23 24" key="1">
    <citation type="submission" date="2024-01" db="EMBL/GenBank/DDBJ databases">
        <title>The genomes of 5 underutilized Papilionoideae crops provide insights into root nodulation and disease resistanc.</title>
        <authorList>
            <person name="Jiang F."/>
        </authorList>
    </citation>
    <scope>NUCLEOTIDE SEQUENCE [LARGE SCALE GENOMIC DNA]</scope>
    <source>
        <strain evidence="23">DUOXIRENSHENG_FW03</strain>
        <tissue evidence="23">Leaves</tissue>
    </source>
</reference>
<comment type="catalytic activity">
    <reaction evidence="5">
        <text>benzaldehyde + hydrogen cyanide = (S)-mandelonitrile</text>
        <dbReference type="Rhea" id="RHEA:77427"/>
        <dbReference type="ChEBI" id="CHEBI:17169"/>
        <dbReference type="ChEBI" id="CHEBI:18407"/>
        <dbReference type="ChEBI" id="CHEBI:36941"/>
    </reaction>
</comment>
<evidence type="ECO:0000256" key="3">
    <source>
        <dbReference type="ARBA" id="ARBA00050241"/>
    </source>
</evidence>